<comment type="similarity">
    <text evidence="1">Belongs to the glycosyltransferase 28 family.</text>
</comment>
<dbReference type="EMBL" id="FNON01000001">
    <property type="protein sequence ID" value="SDW71026.1"/>
    <property type="molecule type" value="Genomic_DNA"/>
</dbReference>
<dbReference type="Gene3D" id="3.40.50.2000">
    <property type="entry name" value="Glycogen Phosphorylase B"/>
    <property type="match status" value="2"/>
</dbReference>
<dbReference type="Pfam" id="PF06722">
    <property type="entry name" value="EryCIII-like_C"/>
    <property type="match status" value="1"/>
</dbReference>
<dbReference type="InterPro" id="IPR048284">
    <property type="entry name" value="EryCIII-like_N"/>
</dbReference>
<proteinExistence type="inferred from homology"/>
<dbReference type="Proteomes" id="UP000199515">
    <property type="component" value="Unassembled WGS sequence"/>
</dbReference>
<evidence type="ECO:0000256" key="2">
    <source>
        <dbReference type="ARBA" id="ARBA00022676"/>
    </source>
</evidence>
<dbReference type="STRING" id="589385.SAMN05421504_1011312"/>
<evidence type="ECO:0000259" key="5">
    <source>
        <dbReference type="Pfam" id="PF21036"/>
    </source>
</evidence>
<feature type="domain" description="Erythromycin biosynthesis protein CIII-like N-terminal" evidence="5">
    <location>
        <begin position="22"/>
        <end position="220"/>
    </location>
</feature>
<dbReference type="GO" id="GO:0008194">
    <property type="term" value="F:UDP-glycosyltransferase activity"/>
    <property type="evidence" value="ECO:0007669"/>
    <property type="project" value="InterPro"/>
</dbReference>
<name>A0A1H2VRX5_9PSEU</name>
<accession>A0A1H2VRX5</accession>
<evidence type="ECO:0000256" key="3">
    <source>
        <dbReference type="ARBA" id="ARBA00022679"/>
    </source>
</evidence>
<reference evidence="6 7" key="1">
    <citation type="submission" date="2016-10" db="EMBL/GenBank/DDBJ databases">
        <authorList>
            <person name="de Groot N.N."/>
        </authorList>
    </citation>
    <scope>NUCLEOTIDE SEQUENCE [LARGE SCALE GENOMIC DNA]</scope>
    <source>
        <strain evidence="6 7">CPCC 202699</strain>
    </source>
</reference>
<dbReference type="AlphaFoldDB" id="A0A1H2VRX5"/>
<protein>
    <submittedName>
        <fullName evidence="6">Glycosyltransferase/glycosyltransferase</fullName>
    </submittedName>
</protein>
<evidence type="ECO:0000313" key="6">
    <source>
        <dbReference type="EMBL" id="SDW71026.1"/>
    </source>
</evidence>
<dbReference type="PANTHER" id="PTHR48050:SF13">
    <property type="entry name" value="STEROL 3-BETA-GLUCOSYLTRANSFERASE UGT80A2"/>
    <property type="match status" value="1"/>
</dbReference>
<organism evidence="6 7">
    <name type="scientific">Amycolatopsis xylanica</name>
    <dbReference type="NCBI Taxonomy" id="589385"/>
    <lineage>
        <taxon>Bacteria</taxon>
        <taxon>Bacillati</taxon>
        <taxon>Actinomycetota</taxon>
        <taxon>Actinomycetes</taxon>
        <taxon>Pseudonocardiales</taxon>
        <taxon>Pseudonocardiaceae</taxon>
        <taxon>Amycolatopsis</taxon>
    </lineage>
</organism>
<dbReference type="CDD" id="cd03784">
    <property type="entry name" value="GT1_Gtf-like"/>
    <property type="match status" value="1"/>
</dbReference>
<dbReference type="RefSeq" id="WP_091287588.1">
    <property type="nucleotide sequence ID" value="NZ_FNON01000001.1"/>
</dbReference>
<dbReference type="PANTHER" id="PTHR48050">
    <property type="entry name" value="STEROL 3-BETA-GLUCOSYLTRANSFERASE"/>
    <property type="match status" value="1"/>
</dbReference>
<dbReference type="GO" id="GO:0017000">
    <property type="term" value="P:antibiotic biosynthetic process"/>
    <property type="evidence" value="ECO:0007669"/>
    <property type="project" value="UniProtKB-ARBA"/>
</dbReference>
<gene>
    <name evidence="6" type="ORF">SAMN05421504_1011312</name>
</gene>
<dbReference type="GO" id="GO:0016758">
    <property type="term" value="F:hexosyltransferase activity"/>
    <property type="evidence" value="ECO:0007669"/>
    <property type="project" value="UniProtKB-ARBA"/>
</dbReference>
<dbReference type="SUPFAM" id="SSF53756">
    <property type="entry name" value="UDP-Glycosyltransferase/glycogen phosphorylase"/>
    <property type="match status" value="1"/>
</dbReference>
<dbReference type="InterPro" id="IPR002213">
    <property type="entry name" value="UDP_glucos_trans"/>
</dbReference>
<feature type="domain" description="Erythromycin biosynthesis protein CIII-like C-terminal" evidence="4">
    <location>
        <begin position="239"/>
        <end position="382"/>
    </location>
</feature>
<keyword evidence="3 6" id="KW-0808">Transferase</keyword>
<dbReference type="OrthoDB" id="5488434at2"/>
<dbReference type="Pfam" id="PF21036">
    <property type="entry name" value="EryCIII-like_N"/>
    <property type="match status" value="1"/>
</dbReference>
<evidence type="ECO:0000256" key="1">
    <source>
        <dbReference type="ARBA" id="ARBA00006962"/>
    </source>
</evidence>
<sequence length="384" mass="40929">MRILVTASCSEGLVLPLVPIAWALRSAGHEVLVAAPENMAKVVVEAGLPYVRSAAAVEMPEVLSVDRDGEPVPMPREEAALLRHIGRGYARLALRLIDGLRDIAKRWRPDLIVSETYGFAGPLLAAELGIPWIEQGMRLVSPPSISQSGADELAPELKELGLSDLPSPLLSLDLCPPGIRGADGGPAQKMRFVPYNGRASGLPDWVHERRDKPRLCLTFGTRVPLNRSPIKGGFSLLEQLMHRLPELGVEVVVAVSDEVSGNFTKLPGGVRVAGQLPLNQILPGCDLIVHHGGVGTTLTALALGVPQVTVPVIAEVWESARLLVASGAGRQVPFIGATADGIFDACAAILGEPSYRRNAGRLREEIAALPSPADVVRRIEELLS</sequence>
<keyword evidence="2" id="KW-0328">Glycosyltransferase</keyword>
<dbReference type="InterPro" id="IPR010610">
    <property type="entry name" value="EryCIII-like_C"/>
</dbReference>
<dbReference type="InterPro" id="IPR050426">
    <property type="entry name" value="Glycosyltransferase_28"/>
</dbReference>
<keyword evidence="7" id="KW-1185">Reference proteome</keyword>
<evidence type="ECO:0000313" key="7">
    <source>
        <dbReference type="Proteomes" id="UP000199515"/>
    </source>
</evidence>
<evidence type="ECO:0000259" key="4">
    <source>
        <dbReference type="Pfam" id="PF06722"/>
    </source>
</evidence>